<proteinExistence type="predicted"/>
<evidence type="ECO:0000313" key="2">
    <source>
        <dbReference type="Proteomes" id="UP000887458"/>
    </source>
</evidence>
<comment type="caution">
    <text evidence="1">The sequence shown here is derived from an EMBL/GenBank/DDBJ whole genome shotgun (WGS) entry which is preliminary data.</text>
</comment>
<sequence>MHLENLFLSSNQIDTSDTSLLIFDEIMGKQDENVEQKSAIESNIILIDDDDRNNNNNNNNNMINN</sequence>
<name>A0ABQ8JBK5_DERPT</name>
<keyword evidence="2" id="KW-1185">Reference proteome</keyword>
<gene>
    <name evidence="1" type="ORF">DERP_001603</name>
</gene>
<protein>
    <submittedName>
        <fullName evidence="1">Uncharacterized protein</fullName>
    </submittedName>
</protein>
<evidence type="ECO:0000313" key="1">
    <source>
        <dbReference type="EMBL" id="KAH9419772.1"/>
    </source>
</evidence>
<reference evidence="1 2" key="2">
    <citation type="journal article" date="2022" name="Mol. Biol. Evol.">
        <title>Comparative Genomics Reveals Insights into the Divergent Evolution of Astigmatic Mites and Household Pest Adaptations.</title>
        <authorList>
            <person name="Xiong Q."/>
            <person name="Wan A.T."/>
            <person name="Liu X."/>
            <person name="Fung C.S."/>
            <person name="Xiao X."/>
            <person name="Malainual N."/>
            <person name="Hou J."/>
            <person name="Wang L."/>
            <person name="Wang M."/>
            <person name="Yang K.Y."/>
            <person name="Cui Y."/>
            <person name="Leung E.L."/>
            <person name="Nong W."/>
            <person name="Shin S.K."/>
            <person name="Au S.W."/>
            <person name="Jeong K.Y."/>
            <person name="Chew F.T."/>
            <person name="Hui J.H."/>
            <person name="Leung T.F."/>
            <person name="Tungtrongchitr A."/>
            <person name="Zhong N."/>
            <person name="Liu Z."/>
            <person name="Tsui S.K."/>
        </authorList>
    </citation>
    <scope>NUCLEOTIDE SEQUENCE [LARGE SCALE GENOMIC DNA]</scope>
    <source>
        <strain evidence="1">Derp</strain>
    </source>
</reference>
<dbReference type="EMBL" id="NJHN03000054">
    <property type="protein sequence ID" value="KAH9419772.1"/>
    <property type="molecule type" value="Genomic_DNA"/>
</dbReference>
<dbReference type="Proteomes" id="UP000887458">
    <property type="component" value="Unassembled WGS sequence"/>
</dbReference>
<reference evidence="1 2" key="1">
    <citation type="journal article" date="2018" name="J. Allergy Clin. Immunol.">
        <title>High-quality assembly of Dermatophagoides pteronyssinus genome and transcriptome reveals a wide range of novel allergens.</title>
        <authorList>
            <person name="Liu X.Y."/>
            <person name="Yang K.Y."/>
            <person name="Wang M.Q."/>
            <person name="Kwok J.S."/>
            <person name="Zeng X."/>
            <person name="Yang Z."/>
            <person name="Xiao X.J."/>
            <person name="Lau C.P."/>
            <person name="Li Y."/>
            <person name="Huang Z.M."/>
            <person name="Ba J.G."/>
            <person name="Yim A.K."/>
            <person name="Ouyang C.Y."/>
            <person name="Ngai S.M."/>
            <person name="Chan T.F."/>
            <person name="Leung E.L."/>
            <person name="Liu L."/>
            <person name="Liu Z.G."/>
            <person name="Tsui S.K."/>
        </authorList>
    </citation>
    <scope>NUCLEOTIDE SEQUENCE [LARGE SCALE GENOMIC DNA]</scope>
    <source>
        <strain evidence="1">Derp</strain>
    </source>
</reference>
<organism evidence="1 2">
    <name type="scientific">Dermatophagoides pteronyssinus</name>
    <name type="common">European house dust mite</name>
    <dbReference type="NCBI Taxonomy" id="6956"/>
    <lineage>
        <taxon>Eukaryota</taxon>
        <taxon>Metazoa</taxon>
        <taxon>Ecdysozoa</taxon>
        <taxon>Arthropoda</taxon>
        <taxon>Chelicerata</taxon>
        <taxon>Arachnida</taxon>
        <taxon>Acari</taxon>
        <taxon>Acariformes</taxon>
        <taxon>Sarcoptiformes</taxon>
        <taxon>Astigmata</taxon>
        <taxon>Psoroptidia</taxon>
        <taxon>Analgoidea</taxon>
        <taxon>Pyroglyphidae</taxon>
        <taxon>Dermatophagoidinae</taxon>
        <taxon>Dermatophagoides</taxon>
    </lineage>
</organism>
<accession>A0ABQ8JBK5</accession>